<dbReference type="AlphaFoldDB" id="A0A1G2T352"/>
<evidence type="ECO:0000313" key="2">
    <source>
        <dbReference type="Proteomes" id="UP000178612"/>
    </source>
</evidence>
<dbReference type="SUPFAM" id="SSF143011">
    <property type="entry name" value="RelE-like"/>
    <property type="match status" value="1"/>
</dbReference>
<organism evidence="1 2">
    <name type="scientific">Candidatus Zambryskibacteria bacterium RIFCSPHIGHO2_01_FULL_49_18</name>
    <dbReference type="NCBI Taxonomy" id="1802740"/>
    <lineage>
        <taxon>Bacteria</taxon>
        <taxon>Candidatus Zambryskiibacteriota</taxon>
    </lineage>
</organism>
<gene>
    <name evidence="1" type="ORF">A2758_00020</name>
</gene>
<evidence type="ECO:0008006" key="3">
    <source>
        <dbReference type="Google" id="ProtNLM"/>
    </source>
</evidence>
<protein>
    <recommendedName>
        <fullName evidence="3">Type II toxin-antitoxin system mRNA interferase toxin, RelE/StbE family</fullName>
    </recommendedName>
</protein>
<evidence type="ECO:0000313" key="1">
    <source>
        <dbReference type="EMBL" id="OHA91720.1"/>
    </source>
</evidence>
<dbReference type="Gene3D" id="3.30.2310.20">
    <property type="entry name" value="RelE-like"/>
    <property type="match status" value="1"/>
</dbReference>
<dbReference type="EMBL" id="MHVJ01000010">
    <property type="protein sequence ID" value="OHA91720.1"/>
    <property type="molecule type" value="Genomic_DNA"/>
</dbReference>
<sequence length="88" mass="10813">MTIEYSPKFCRWYKELPKDIKILAEKQERIFRKSPFDPRLKTHKLSGPLRRYWAFSVGRDYRIIFSFVDYQKVRFHLVGDHKVYKISI</sequence>
<dbReference type="Proteomes" id="UP000178612">
    <property type="component" value="Unassembled WGS sequence"/>
</dbReference>
<accession>A0A1G2T352</accession>
<reference evidence="1 2" key="1">
    <citation type="journal article" date="2016" name="Nat. Commun.">
        <title>Thousands of microbial genomes shed light on interconnected biogeochemical processes in an aquifer system.</title>
        <authorList>
            <person name="Anantharaman K."/>
            <person name="Brown C.T."/>
            <person name="Hug L.A."/>
            <person name="Sharon I."/>
            <person name="Castelle C.J."/>
            <person name="Probst A.J."/>
            <person name="Thomas B.C."/>
            <person name="Singh A."/>
            <person name="Wilkins M.J."/>
            <person name="Karaoz U."/>
            <person name="Brodie E.L."/>
            <person name="Williams K.H."/>
            <person name="Hubbard S.S."/>
            <person name="Banfield J.F."/>
        </authorList>
    </citation>
    <scope>NUCLEOTIDE SEQUENCE [LARGE SCALE GENOMIC DNA]</scope>
</reference>
<proteinExistence type="predicted"/>
<dbReference type="InterPro" id="IPR035093">
    <property type="entry name" value="RelE/ParE_toxin_dom_sf"/>
</dbReference>
<name>A0A1G2T352_9BACT</name>
<comment type="caution">
    <text evidence="1">The sequence shown here is derived from an EMBL/GenBank/DDBJ whole genome shotgun (WGS) entry which is preliminary data.</text>
</comment>